<comment type="caution">
    <text evidence="5">The sequence shown here is derived from an EMBL/GenBank/DDBJ whole genome shotgun (WGS) entry which is preliminary data.</text>
</comment>
<feature type="domain" description="Peptidase M24" evidence="3">
    <location>
        <begin position="136"/>
        <end position="337"/>
    </location>
</feature>
<dbReference type="HOGENOM" id="CLU_017266_4_2_9"/>
<feature type="domain" description="Creatinase N-terminal" evidence="4">
    <location>
        <begin position="12"/>
        <end position="117"/>
    </location>
</feature>
<evidence type="ECO:0000259" key="4">
    <source>
        <dbReference type="Pfam" id="PF01321"/>
    </source>
</evidence>
<gene>
    <name evidence="5" type="ORF">CLOSTMETH_03182</name>
</gene>
<dbReference type="Gene3D" id="3.40.350.10">
    <property type="entry name" value="Creatinase/prolidase N-terminal domain"/>
    <property type="match status" value="1"/>
</dbReference>
<dbReference type="PANTHER" id="PTHR46112">
    <property type="entry name" value="AMINOPEPTIDASE"/>
    <property type="match status" value="1"/>
</dbReference>
<evidence type="ECO:0000313" key="5">
    <source>
        <dbReference type="EMBL" id="EEG29069.1"/>
    </source>
</evidence>
<dbReference type="Gene3D" id="3.90.230.10">
    <property type="entry name" value="Creatinase/methionine aminopeptidase superfamily"/>
    <property type="match status" value="1"/>
</dbReference>
<dbReference type="GO" id="GO:0008235">
    <property type="term" value="F:metalloexopeptidase activity"/>
    <property type="evidence" value="ECO:0007669"/>
    <property type="project" value="UniProtKB-ARBA"/>
</dbReference>
<evidence type="ECO:0000313" key="6">
    <source>
        <dbReference type="Proteomes" id="UP000003340"/>
    </source>
</evidence>
<reference evidence="5 6" key="1">
    <citation type="submission" date="2009-01" db="EMBL/GenBank/DDBJ databases">
        <authorList>
            <person name="Fulton L."/>
            <person name="Clifton S."/>
            <person name="Fulton B."/>
            <person name="Xu J."/>
            <person name="Minx P."/>
            <person name="Pepin K.H."/>
            <person name="Johnson M."/>
            <person name="Bhonagiri V."/>
            <person name="Nash W.E."/>
            <person name="Mardis E.R."/>
            <person name="Wilson R.K."/>
        </authorList>
    </citation>
    <scope>NUCLEOTIDE SEQUENCE [LARGE SCALE GENOMIC DNA]</scope>
    <source>
        <strain evidence="5 6">DSM 5476</strain>
    </source>
</reference>
<dbReference type="GO" id="GO:0004177">
    <property type="term" value="F:aminopeptidase activity"/>
    <property type="evidence" value="ECO:0007669"/>
    <property type="project" value="UniProtKB-ARBA"/>
</dbReference>
<keyword evidence="6" id="KW-1185">Reference proteome</keyword>
<proteinExistence type="predicted"/>
<dbReference type="SUPFAM" id="SSF53092">
    <property type="entry name" value="Creatinase/prolidase N-terminal domain"/>
    <property type="match status" value="1"/>
</dbReference>
<dbReference type="InterPro" id="IPR050659">
    <property type="entry name" value="Peptidase_M24B"/>
</dbReference>
<dbReference type="Pfam" id="PF01321">
    <property type="entry name" value="Creatinase_N"/>
    <property type="match status" value="1"/>
</dbReference>
<dbReference type="InterPro" id="IPR036005">
    <property type="entry name" value="Creatinase/aminopeptidase-like"/>
</dbReference>
<dbReference type="Proteomes" id="UP000003340">
    <property type="component" value="Unassembled WGS sequence"/>
</dbReference>
<dbReference type="PANTHER" id="PTHR46112:SF3">
    <property type="entry name" value="AMINOPEPTIDASE YPDF"/>
    <property type="match status" value="1"/>
</dbReference>
<dbReference type="PRINTS" id="PR00599">
    <property type="entry name" value="MAPEPTIDASE"/>
</dbReference>
<evidence type="ECO:0000259" key="3">
    <source>
        <dbReference type="Pfam" id="PF00557"/>
    </source>
</evidence>
<dbReference type="InterPro" id="IPR000587">
    <property type="entry name" value="Creatinase_N"/>
</dbReference>
<dbReference type="GO" id="GO:0046872">
    <property type="term" value="F:metal ion binding"/>
    <property type="evidence" value="ECO:0007669"/>
    <property type="project" value="UniProtKB-KW"/>
</dbReference>
<evidence type="ECO:0000256" key="1">
    <source>
        <dbReference type="ARBA" id="ARBA00022723"/>
    </source>
</evidence>
<protein>
    <submittedName>
        <fullName evidence="5">Creatinase</fullName>
    </submittedName>
</protein>
<reference evidence="5 6" key="2">
    <citation type="submission" date="2009-02" db="EMBL/GenBank/DDBJ databases">
        <title>Draft genome sequence of Clostridium methylpentosum (DSM 5476).</title>
        <authorList>
            <person name="Sudarsanam P."/>
            <person name="Ley R."/>
            <person name="Guruge J."/>
            <person name="Turnbaugh P.J."/>
            <person name="Mahowald M."/>
            <person name="Liep D."/>
            <person name="Gordon J."/>
        </authorList>
    </citation>
    <scope>NUCLEOTIDE SEQUENCE [LARGE SCALE GENOMIC DNA]</scope>
    <source>
        <strain evidence="5 6">DSM 5476</strain>
    </source>
</reference>
<dbReference type="CDD" id="cd01092">
    <property type="entry name" value="APP-like"/>
    <property type="match status" value="1"/>
</dbReference>
<dbReference type="AlphaFoldDB" id="C0EHE5"/>
<name>C0EHE5_9FIRM</name>
<dbReference type="InterPro" id="IPR001131">
    <property type="entry name" value="Peptidase_M24B_aminopep-P_CS"/>
</dbReference>
<accession>C0EHE5</accession>
<dbReference type="Pfam" id="PF00557">
    <property type="entry name" value="Peptidase_M24"/>
    <property type="match status" value="1"/>
</dbReference>
<dbReference type="InterPro" id="IPR000994">
    <property type="entry name" value="Pept_M24"/>
</dbReference>
<keyword evidence="1" id="KW-0479">Metal-binding</keyword>
<sequence>MKLHQLMDTLPEGVDCGLVLSDINRRYLTGFRSSAGILAVTREKSYLFIDFRYFERAQREISGCEVVLLLNIYQQLADIFAKHNVKRVAVENYSITLDEFQTLKSNLKGVRFVENTLFNDTIDCMRMLKTPEEIDKILAAQAITEQAFDHICGYLKAGVTEKQVAYELDSFMRAHGADDIAFDTIAVAGENSSSPHGVPTDRKLREGDLLTMDFGAKLGGYHSDMTRTVAIGSISEEAEKLYNTVLQGQQMALEFLRDGQHGKQADKLVRDFFDSEGYEGAFGHSLGHGVGLEIHESPNLSLASTTVLREGMVVTVEPGLYLPGKFGVRIEDMVVITPGGCRNLTRCSKALLHL</sequence>
<dbReference type="eggNOG" id="COG0006">
    <property type="taxonomic scope" value="Bacteria"/>
</dbReference>
<dbReference type="InterPro" id="IPR001714">
    <property type="entry name" value="Pept_M24_MAP"/>
</dbReference>
<evidence type="ECO:0000256" key="2">
    <source>
        <dbReference type="ARBA" id="ARBA00022801"/>
    </source>
</evidence>
<dbReference type="PROSITE" id="PS00491">
    <property type="entry name" value="PROLINE_PEPTIDASE"/>
    <property type="match status" value="1"/>
</dbReference>
<organism evidence="5 6">
    <name type="scientific">[Clostridium] methylpentosum DSM 5476</name>
    <dbReference type="NCBI Taxonomy" id="537013"/>
    <lineage>
        <taxon>Bacteria</taxon>
        <taxon>Bacillati</taxon>
        <taxon>Bacillota</taxon>
        <taxon>Clostridia</taxon>
        <taxon>Eubacteriales</taxon>
        <taxon>Oscillospiraceae</taxon>
        <taxon>Oscillospiraceae incertae sedis</taxon>
    </lineage>
</organism>
<dbReference type="SUPFAM" id="SSF55920">
    <property type="entry name" value="Creatinase/aminopeptidase"/>
    <property type="match status" value="1"/>
</dbReference>
<keyword evidence="2" id="KW-0378">Hydrolase</keyword>
<dbReference type="EMBL" id="ACEC01000115">
    <property type="protein sequence ID" value="EEG29069.1"/>
    <property type="molecule type" value="Genomic_DNA"/>
</dbReference>
<dbReference type="STRING" id="537013.CLOSTMETH_03182"/>
<dbReference type="InterPro" id="IPR029149">
    <property type="entry name" value="Creatin/AminoP/Spt16_N"/>
</dbReference>